<dbReference type="KEGG" id="acad:UA74_06775"/>
<accession>A0AAC9L9I3</accession>
<dbReference type="EC" id="3.1.3.48" evidence="2"/>
<dbReference type="Proteomes" id="UP000185511">
    <property type="component" value="Chromosome"/>
</dbReference>
<dbReference type="InterPro" id="IPR023485">
    <property type="entry name" value="Ptyr_pPase"/>
</dbReference>
<dbReference type="SUPFAM" id="SSF52788">
    <property type="entry name" value="Phosphotyrosine protein phosphatases I"/>
    <property type="match status" value="1"/>
</dbReference>
<dbReference type="Pfam" id="PF01451">
    <property type="entry name" value="LMWPc"/>
    <property type="match status" value="1"/>
</dbReference>
<name>A0AAC9L9I3_9PSEU</name>
<dbReference type="InterPro" id="IPR036196">
    <property type="entry name" value="Ptyr_pPase_sf"/>
</dbReference>
<dbReference type="Gene3D" id="3.40.50.2300">
    <property type="match status" value="1"/>
</dbReference>
<feature type="domain" description="Phosphotyrosine protein phosphatase I" evidence="1">
    <location>
        <begin position="1"/>
        <end position="180"/>
    </location>
</feature>
<dbReference type="PANTHER" id="PTHR11717">
    <property type="entry name" value="LOW MOLECULAR WEIGHT PROTEIN TYROSINE PHOSPHATASE"/>
    <property type="match status" value="1"/>
</dbReference>
<gene>
    <name evidence="2" type="ORF">UA74_06775</name>
</gene>
<dbReference type="PANTHER" id="PTHR11717:SF31">
    <property type="entry name" value="LOW MOLECULAR WEIGHT PROTEIN-TYROSINE-PHOSPHATASE ETP-RELATED"/>
    <property type="match status" value="1"/>
</dbReference>
<evidence type="ECO:0000313" key="3">
    <source>
        <dbReference type="Proteomes" id="UP000185511"/>
    </source>
</evidence>
<keyword evidence="3" id="KW-1185">Reference proteome</keyword>
<dbReference type="GO" id="GO:0004725">
    <property type="term" value="F:protein tyrosine phosphatase activity"/>
    <property type="evidence" value="ECO:0007669"/>
    <property type="project" value="UniProtKB-EC"/>
</dbReference>
<dbReference type="EMBL" id="CP016076">
    <property type="protein sequence ID" value="APU13426.1"/>
    <property type="molecule type" value="Genomic_DNA"/>
</dbReference>
<keyword evidence="2" id="KW-0378">Hydrolase</keyword>
<sequence length="186" mass="18736">MHILFLCTGNTCRSPMAEAITSAKAHARGVPLEVSSAGVRAESTIAPPAVAVLGARGIVVGDRPAVQATAELVRAADLILCATVAHRDLVFAEFVASGPDGGAESAADPDIAGRIVVWAEFIARAQTASPGTDLAGLLASPPLPLSASEIDLADPAGRGDPAYVAAAAQIDALADALLDVLEPSLR</sequence>
<dbReference type="SMART" id="SM00226">
    <property type="entry name" value="LMWPc"/>
    <property type="match status" value="1"/>
</dbReference>
<dbReference type="AlphaFoldDB" id="A0AAC9L9I3"/>
<dbReference type="RefSeq" id="WP_075764053.1">
    <property type="nucleotide sequence ID" value="NZ_CP016076.1"/>
</dbReference>
<evidence type="ECO:0000259" key="1">
    <source>
        <dbReference type="SMART" id="SM00226"/>
    </source>
</evidence>
<protein>
    <submittedName>
        <fullName evidence="2">Protein-tyrosine-phosphatase</fullName>
        <ecNumber evidence="2">3.1.3.48</ecNumber>
    </submittedName>
</protein>
<organism evidence="2 3">
    <name type="scientific">Actinoalloteichus fjordicus</name>
    <dbReference type="NCBI Taxonomy" id="1612552"/>
    <lineage>
        <taxon>Bacteria</taxon>
        <taxon>Bacillati</taxon>
        <taxon>Actinomycetota</taxon>
        <taxon>Actinomycetes</taxon>
        <taxon>Pseudonocardiales</taxon>
        <taxon>Pseudonocardiaceae</taxon>
        <taxon>Actinoalloteichus</taxon>
    </lineage>
</organism>
<evidence type="ECO:0000313" key="2">
    <source>
        <dbReference type="EMBL" id="APU13426.1"/>
    </source>
</evidence>
<dbReference type="InterPro" id="IPR050438">
    <property type="entry name" value="LMW_PTPase"/>
</dbReference>
<reference evidence="3" key="1">
    <citation type="submission" date="2016-06" db="EMBL/GenBank/DDBJ databases">
        <title>Complete genome sequence of Actinoalloteichus fjordicus DSM 46855 (=ADI127-17), type strain of the new species Actinoalloteichus fjordicus.</title>
        <authorList>
            <person name="Ruckert C."/>
            <person name="Nouioui I."/>
            <person name="Willmese J."/>
            <person name="van Wezel G."/>
            <person name="Klenk H.-P."/>
            <person name="Kalinowski J."/>
            <person name="Zotchev S.B."/>
        </authorList>
    </citation>
    <scope>NUCLEOTIDE SEQUENCE [LARGE SCALE GENOMIC DNA]</scope>
    <source>
        <strain evidence="3">ADI127-7</strain>
    </source>
</reference>
<proteinExistence type="predicted"/>